<protein>
    <submittedName>
        <fullName evidence="1">Uncharacterized protein</fullName>
    </submittedName>
</protein>
<comment type="caution">
    <text evidence="1">The sequence shown here is derived from an EMBL/GenBank/DDBJ whole genome shotgun (WGS) entry which is preliminary data.</text>
</comment>
<organism evidence="1 2">
    <name type="scientific">Vibrio splendidus</name>
    <dbReference type="NCBI Taxonomy" id="29497"/>
    <lineage>
        <taxon>Bacteria</taxon>
        <taxon>Pseudomonadati</taxon>
        <taxon>Pseudomonadota</taxon>
        <taxon>Gammaproteobacteria</taxon>
        <taxon>Vibrionales</taxon>
        <taxon>Vibrionaceae</taxon>
        <taxon>Vibrio</taxon>
    </lineage>
</organism>
<sequence length="78" mass="8827">MASKNDEKVNKKEKNDEIDIAWDAIENVIVSLQAISSTLGITLEGKERSNEDYRAIQGMMQLADFQERKLSSLVCQTH</sequence>
<reference evidence="2" key="1">
    <citation type="submission" date="2016-07" db="EMBL/GenBank/DDBJ databases">
        <title>Nontailed viruses are major unrecognized killers of bacteria in the ocean.</title>
        <authorList>
            <person name="Kauffman K."/>
            <person name="Hussain F."/>
            <person name="Yang J."/>
            <person name="Arevalo P."/>
            <person name="Brown J."/>
            <person name="Cutler M."/>
            <person name="Kelly L."/>
            <person name="Polz M.F."/>
        </authorList>
    </citation>
    <scope>NUCLEOTIDE SEQUENCE [LARGE SCALE GENOMIC DNA]</scope>
    <source>
        <strain evidence="2">10N.261.55.E11</strain>
    </source>
</reference>
<gene>
    <name evidence="1" type="ORF">BCU17_04785</name>
</gene>
<evidence type="ECO:0000313" key="2">
    <source>
        <dbReference type="Proteomes" id="UP000235330"/>
    </source>
</evidence>
<dbReference type="Proteomes" id="UP000235330">
    <property type="component" value="Unassembled WGS sequence"/>
</dbReference>
<proteinExistence type="predicted"/>
<dbReference type="RefSeq" id="WP_054542321.1">
    <property type="nucleotide sequence ID" value="NZ_CAWMQV010000073.1"/>
</dbReference>
<accession>A0A0P6ZIR6</accession>
<name>A0A0P6ZIR6_VIBSP</name>
<dbReference type="EMBL" id="MCWU01000057">
    <property type="protein sequence ID" value="PMJ62257.1"/>
    <property type="molecule type" value="Genomic_DNA"/>
</dbReference>
<evidence type="ECO:0000313" key="1">
    <source>
        <dbReference type="EMBL" id="PMJ62257.1"/>
    </source>
</evidence>
<dbReference type="GeneID" id="72399036"/>
<dbReference type="AlphaFoldDB" id="A0A0P6ZIR6"/>